<reference evidence="1 2" key="1">
    <citation type="submission" date="2020-11" db="EMBL/GenBank/DDBJ databases">
        <authorList>
            <person name="Wallbank WR R."/>
            <person name="Pardo Diaz C."/>
            <person name="Kozak K."/>
            <person name="Martin S."/>
            <person name="Jiggins C."/>
            <person name="Moest M."/>
            <person name="Warren A I."/>
            <person name="Generalovic N T."/>
            <person name="Byers J.R.P. K."/>
            <person name="Montejo-Kovacevich G."/>
            <person name="Yen C E."/>
        </authorList>
    </citation>
    <scope>NUCLEOTIDE SEQUENCE [LARGE SCALE GENOMIC DNA]</scope>
</reference>
<dbReference type="OrthoDB" id="7763962at2759"/>
<evidence type="ECO:0000313" key="1">
    <source>
        <dbReference type="EMBL" id="CAD7089465.1"/>
    </source>
</evidence>
<dbReference type="AlphaFoldDB" id="A0A7R8YYH6"/>
<sequence>MVKPSGSKDCQVIHCGIHRRCDESRHFGGLWEAQVKSVKRHLEETFRKSLLKIKEMRTALAQVKVFLSSEASDEDALTLPHILIGSSMCSLPEKTPDNV</sequence>
<name>A0A7R8YYH6_HERIL</name>
<dbReference type="EMBL" id="LR899012">
    <property type="protein sequence ID" value="CAD7089465.1"/>
    <property type="molecule type" value="Genomic_DNA"/>
</dbReference>
<evidence type="ECO:0000313" key="2">
    <source>
        <dbReference type="Proteomes" id="UP000594454"/>
    </source>
</evidence>
<dbReference type="InParanoid" id="A0A7R8YYH6"/>
<proteinExistence type="predicted"/>
<dbReference type="Proteomes" id="UP000594454">
    <property type="component" value="Chromosome 4"/>
</dbReference>
<gene>
    <name evidence="1" type="ORF">HERILL_LOCUS12011</name>
</gene>
<organism evidence="1 2">
    <name type="scientific">Hermetia illucens</name>
    <name type="common">Black soldier fly</name>
    <dbReference type="NCBI Taxonomy" id="343691"/>
    <lineage>
        <taxon>Eukaryota</taxon>
        <taxon>Metazoa</taxon>
        <taxon>Ecdysozoa</taxon>
        <taxon>Arthropoda</taxon>
        <taxon>Hexapoda</taxon>
        <taxon>Insecta</taxon>
        <taxon>Pterygota</taxon>
        <taxon>Neoptera</taxon>
        <taxon>Endopterygota</taxon>
        <taxon>Diptera</taxon>
        <taxon>Brachycera</taxon>
        <taxon>Stratiomyomorpha</taxon>
        <taxon>Stratiomyidae</taxon>
        <taxon>Hermetiinae</taxon>
        <taxon>Hermetia</taxon>
    </lineage>
</organism>
<keyword evidence="2" id="KW-1185">Reference proteome</keyword>
<protein>
    <submittedName>
        <fullName evidence="1">Uncharacterized protein</fullName>
    </submittedName>
</protein>
<accession>A0A7R8YYH6</accession>